<gene>
    <name evidence="2" type="ORF">DK389_23750</name>
</gene>
<keyword evidence="3" id="KW-1185">Reference proteome</keyword>
<evidence type="ECO:0000259" key="1">
    <source>
        <dbReference type="Pfam" id="PF01927"/>
    </source>
</evidence>
<evidence type="ECO:0000313" key="2">
    <source>
        <dbReference type="EMBL" id="AWN42958.1"/>
    </source>
</evidence>
<sequence>MDERYLCDAMMGGLARLLRAAGHDTRLAAPGAPDADLLALAANEERLLLTRDRAFAARVGAGALLLREGRADDQAAELSRIRPVDWRSAAFSRCLVDNTPLREAGADEIARAPASSRVLPGPFRICPACARLYWPGSHVRRMRICLDRLAGLCTSAGRPENSTST</sequence>
<feature type="domain" description="Mut7-C RNAse" evidence="1">
    <location>
        <begin position="4"/>
        <end position="143"/>
    </location>
</feature>
<dbReference type="EMBL" id="CP029550">
    <property type="protein sequence ID" value="AWN42958.1"/>
    <property type="molecule type" value="Genomic_DNA"/>
</dbReference>
<proteinExistence type="predicted"/>
<dbReference type="Proteomes" id="UP000245926">
    <property type="component" value="Chromosome"/>
</dbReference>
<dbReference type="Pfam" id="PF01927">
    <property type="entry name" value="Mut7-C"/>
    <property type="match status" value="1"/>
</dbReference>
<dbReference type="PANTHER" id="PTHR39081">
    <property type="entry name" value="MUT7-C DOMAIN-CONTAINING PROTEIN"/>
    <property type="match status" value="1"/>
</dbReference>
<organism evidence="2 3">
    <name type="scientific">Methylobacterium durans</name>
    <dbReference type="NCBI Taxonomy" id="2202825"/>
    <lineage>
        <taxon>Bacteria</taxon>
        <taxon>Pseudomonadati</taxon>
        <taxon>Pseudomonadota</taxon>
        <taxon>Alphaproteobacteria</taxon>
        <taxon>Hyphomicrobiales</taxon>
        <taxon>Methylobacteriaceae</taxon>
        <taxon>Methylobacterium</taxon>
    </lineage>
</organism>
<evidence type="ECO:0000313" key="3">
    <source>
        <dbReference type="Proteomes" id="UP000245926"/>
    </source>
</evidence>
<accession>A0A2U8WBF2</accession>
<reference evidence="3" key="1">
    <citation type="submission" date="2018-05" db="EMBL/GenBank/DDBJ databases">
        <title>Complete Genome Sequence of Methylobacterium sp. 17SD2-17.</title>
        <authorList>
            <person name="Srinivasan S."/>
        </authorList>
    </citation>
    <scope>NUCLEOTIDE SEQUENCE [LARGE SCALE GENOMIC DNA]</scope>
    <source>
        <strain evidence="3">17SD2-17</strain>
    </source>
</reference>
<dbReference type="AlphaFoldDB" id="A0A2U8WBF2"/>
<dbReference type="InterPro" id="IPR002782">
    <property type="entry name" value="Mut7-C_RNAse_dom"/>
</dbReference>
<dbReference type="KEGG" id="mets:DK389_23750"/>
<protein>
    <recommendedName>
        <fullName evidence="1">Mut7-C RNAse domain-containing protein</fullName>
    </recommendedName>
</protein>
<dbReference type="OrthoDB" id="9797655at2"/>
<dbReference type="PANTHER" id="PTHR39081:SF1">
    <property type="entry name" value="MUT7-C RNASE DOMAIN-CONTAINING PROTEIN"/>
    <property type="match status" value="1"/>
</dbReference>
<dbReference type="RefSeq" id="WP_109893295.1">
    <property type="nucleotide sequence ID" value="NZ_CP029550.1"/>
</dbReference>
<name>A0A2U8WBF2_9HYPH</name>